<dbReference type="PROSITE" id="PS51179">
    <property type="entry name" value="POU_3"/>
    <property type="match status" value="1"/>
</dbReference>
<dbReference type="FunFam" id="1.10.260.40:FF:000001">
    <property type="entry name" value="POU domain protein"/>
    <property type="match status" value="1"/>
</dbReference>
<comment type="subcellular location">
    <subcellularLocation>
        <location evidence="1 5 6">Nucleus</location>
    </subcellularLocation>
</comment>
<dbReference type="GO" id="GO:0000978">
    <property type="term" value="F:RNA polymerase II cis-regulatory region sequence-specific DNA binding"/>
    <property type="evidence" value="ECO:0007669"/>
    <property type="project" value="TreeGrafter"/>
</dbReference>
<dbReference type="AlphaFoldDB" id="A0A183BXP1"/>
<feature type="domain" description="POU-specific" evidence="10">
    <location>
        <begin position="567"/>
        <end position="641"/>
    </location>
</feature>
<dbReference type="InterPro" id="IPR050255">
    <property type="entry name" value="POU_domain_TF"/>
</dbReference>
<dbReference type="InterPro" id="IPR001356">
    <property type="entry name" value="HD"/>
</dbReference>
<dbReference type="CDD" id="cd00086">
    <property type="entry name" value="homeodomain"/>
    <property type="match status" value="1"/>
</dbReference>
<dbReference type="InterPro" id="IPR013847">
    <property type="entry name" value="POU"/>
</dbReference>
<reference evidence="11" key="1">
    <citation type="submission" date="2013-12" db="EMBL/GenBank/DDBJ databases">
        <authorList>
            <person name="Aslett M."/>
        </authorList>
    </citation>
    <scope>NUCLEOTIDE SEQUENCE [LARGE SCALE GENOMIC DNA]</scope>
    <source>
        <strain evidence="11">Lindley</strain>
    </source>
</reference>
<dbReference type="GO" id="GO:0000981">
    <property type="term" value="F:DNA-binding transcription factor activity, RNA polymerase II-specific"/>
    <property type="evidence" value="ECO:0007669"/>
    <property type="project" value="InterPro"/>
</dbReference>
<dbReference type="Gene3D" id="1.10.260.40">
    <property type="entry name" value="lambda repressor-like DNA-binding domains"/>
    <property type="match status" value="1"/>
</dbReference>
<dbReference type="PANTHER" id="PTHR11636:SF89">
    <property type="entry name" value="POU DOMAIN PROTEIN 2, ISOFORM B-RELATED"/>
    <property type="match status" value="1"/>
</dbReference>
<proteinExistence type="inferred from homology"/>
<evidence type="ECO:0000256" key="2">
    <source>
        <dbReference type="ARBA" id="ARBA00023125"/>
    </source>
</evidence>
<feature type="DNA-binding region" description="Homeobox" evidence="5">
    <location>
        <begin position="674"/>
        <end position="737"/>
    </location>
</feature>
<dbReference type="PROSITE" id="PS50071">
    <property type="entry name" value="HOMEOBOX_2"/>
    <property type="match status" value="1"/>
</dbReference>
<evidence type="ECO:0000259" key="10">
    <source>
        <dbReference type="PROSITE" id="PS51179"/>
    </source>
</evidence>
<dbReference type="PRINTS" id="PR00028">
    <property type="entry name" value="POUDOMAIN"/>
</dbReference>
<reference evidence="12" key="3">
    <citation type="submission" date="2016-06" db="UniProtKB">
        <authorList>
            <consortium name="WormBaseParasite"/>
        </authorList>
    </citation>
    <scope>IDENTIFICATION</scope>
</reference>
<evidence type="ECO:0000256" key="7">
    <source>
        <dbReference type="RuleBase" id="RU361194"/>
    </source>
</evidence>
<dbReference type="SMART" id="SM00352">
    <property type="entry name" value="POU"/>
    <property type="match status" value="1"/>
</dbReference>
<evidence type="ECO:0000256" key="4">
    <source>
        <dbReference type="ARBA" id="ARBA00023242"/>
    </source>
</evidence>
<dbReference type="SUPFAM" id="SSF46689">
    <property type="entry name" value="Homeodomain-like"/>
    <property type="match status" value="1"/>
</dbReference>
<sequence length="835" mass="89849">MPMRASCSPSASPSSSMPLHPGDHSAFPLLSLRFAHPHHFHQQTNNAFSGRTPSSPLSLRPPSDSSAIAPASSSVRQRNGPSAVVKRELLSSVECDPSDLPVPPPSASFAASVMAAAAAVDAQHQMAASISSADCALSAIPSAVIRPSVSVSDAAFGATEYIQQWPCWNNGTWPRGIGEVPAENDGRERGRIDADRPLKNDAVLAPETHCWPMIVDYQQQQPHLPANSHFGALLASSTASTSCSVASSSSSNCLVGSSPFLSSDWTMAAPYPMMMTMDQMALIQPFGGEQTSALYAIGGAYAPCHPSQAHQFVVPSAEQQSLPPPLHPYPPPLTPSSSSAAVADFALHQWAALGTQSFGHLFGQQNVQQTEEREVVGPSADGQHKVQPQPQLLPQVHARPPTTVPSSIHPSGPPTNQQQQQQQHHSQSVIVKPTKHPQLFPPPSLPSSSGERHPTALPLISPNLQWTMAMTPTTQTSLIMEGPSRMLFPSPDDKQHHSASSSSASSSSSSSELENGPKTAKRAGGESPSCQQRFHQQEEDEEENASEGIGGEHLLAGIGTSGMTEEEEQLCSEDLENFAKMFKQRRVKLGYTQADVGQQLAELCGQVFSQTTICRFEALQLSFKNMCKLKPLLFNWLEQAASLGPEGTAGGGVYFEAKMGACGGASASAAASRRRKKRTSIEVHIKAKLEQFFQQTVRQGAKPNAQEIGDIAAQMNLDKEVVRVWFCNRRQKEKRMTPQQQQQQQQQDSSALAHPALPPSPTSSVHQQLHPALPHNHQQHQQFIMQPNMLDLAAACAAAAVYNGGGQMGGRDEEMGPGGRERLQLQQQQQQLFYG</sequence>
<evidence type="ECO:0000256" key="6">
    <source>
        <dbReference type="RuleBase" id="RU000682"/>
    </source>
</evidence>
<keyword evidence="11" id="KW-1185">Reference proteome</keyword>
<dbReference type="InterPro" id="IPR010982">
    <property type="entry name" value="Lambda_DNA-bd_dom_sf"/>
</dbReference>
<evidence type="ECO:0000256" key="5">
    <source>
        <dbReference type="PROSITE-ProRule" id="PRU00108"/>
    </source>
</evidence>
<feature type="domain" description="Homeobox" evidence="9">
    <location>
        <begin position="672"/>
        <end position="736"/>
    </location>
</feature>
<dbReference type="PANTHER" id="PTHR11636">
    <property type="entry name" value="POU DOMAIN"/>
    <property type="match status" value="1"/>
</dbReference>
<dbReference type="GO" id="GO:0030154">
    <property type="term" value="P:cell differentiation"/>
    <property type="evidence" value="ECO:0007669"/>
    <property type="project" value="UniProtKB-ARBA"/>
</dbReference>
<dbReference type="Proteomes" id="UP000050741">
    <property type="component" value="Unassembled WGS sequence"/>
</dbReference>
<keyword evidence="4 5" id="KW-0539">Nucleus</keyword>
<keyword evidence="2 5" id="KW-0238">DNA-binding</keyword>
<feature type="compositionally biased region" description="Low complexity" evidence="8">
    <location>
        <begin position="739"/>
        <end position="755"/>
    </location>
</feature>
<dbReference type="InterPro" id="IPR000327">
    <property type="entry name" value="POU_dom"/>
</dbReference>
<dbReference type="Pfam" id="PF00157">
    <property type="entry name" value="Pou"/>
    <property type="match status" value="1"/>
</dbReference>
<reference evidence="11" key="2">
    <citation type="submission" date="2014-05" db="EMBL/GenBank/DDBJ databases">
        <title>The genome and life-stage specific transcriptomes of Globodera pallida elucidate key aspects of plant parasitism by a cyst nematode.</title>
        <authorList>
            <person name="Cotton J.A."/>
            <person name="Lilley C.J."/>
            <person name="Jones L.M."/>
            <person name="Kikuchi T."/>
            <person name="Reid A.J."/>
            <person name="Thorpe P."/>
            <person name="Tsai I.J."/>
            <person name="Beasley H."/>
            <person name="Blok V."/>
            <person name="Cock P.J.A."/>
            <person name="Van den Akker S.E."/>
            <person name="Holroyd N."/>
            <person name="Hunt M."/>
            <person name="Mantelin S."/>
            <person name="Naghra H."/>
            <person name="Pain A."/>
            <person name="Palomares-Rius J.E."/>
            <person name="Zarowiecki M."/>
            <person name="Berriman M."/>
            <person name="Jones J.T."/>
            <person name="Urwin P.E."/>
        </authorList>
    </citation>
    <scope>NUCLEOTIDE SEQUENCE [LARGE SCALE GENOMIC DNA]</scope>
    <source>
        <strain evidence="11">Lindley</strain>
    </source>
</reference>
<dbReference type="Gene3D" id="1.10.10.60">
    <property type="entry name" value="Homeodomain-like"/>
    <property type="match status" value="1"/>
</dbReference>
<feature type="compositionally biased region" description="Polar residues" evidence="8">
    <location>
        <begin position="43"/>
        <end position="52"/>
    </location>
</feature>
<name>A0A183BXP1_GLOPA</name>
<keyword evidence="7" id="KW-0804">Transcription</keyword>
<dbReference type="PROSITE" id="PS00027">
    <property type="entry name" value="HOMEOBOX_1"/>
    <property type="match status" value="1"/>
</dbReference>
<evidence type="ECO:0000256" key="8">
    <source>
        <dbReference type="SAM" id="MobiDB-lite"/>
    </source>
</evidence>
<dbReference type="Pfam" id="PF00046">
    <property type="entry name" value="Homeodomain"/>
    <property type="match status" value="1"/>
</dbReference>
<evidence type="ECO:0000256" key="3">
    <source>
        <dbReference type="ARBA" id="ARBA00023155"/>
    </source>
</evidence>
<evidence type="ECO:0000313" key="11">
    <source>
        <dbReference type="Proteomes" id="UP000050741"/>
    </source>
</evidence>
<evidence type="ECO:0000256" key="1">
    <source>
        <dbReference type="ARBA" id="ARBA00004123"/>
    </source>
</evidence>
<feature type="compositionally biased region" description="Low complexity" evidence="8">
    <location>
        <begin position="1"/>
        <end position="18"/>
    </location>
</feature>
<feature type="region of interest" description="Disordered" evidence="8">
    <location>
        <begin position="732"/>
        <end position="768"/>
    </location>
</feature>
<keyword evidence="3 5" id="KW-0371">Homeobox</keyword>
<feature type="compositionally biased region" description="Low complexity" evidence="8">
    <location>
        <begin position="53"/>
        <end position="74"/>
    </location>
</feature>
<evidence type="ECO:0000259" key="9">
    <source>
        <dbReference type="PROSITE" id="PS50071"/>
    </source>
</evidence>
<accession>A0A183BXP1</accession>
<dbReference type="InterPro" id="IPR009057">
    <property type="entry name" value="Homeodomain-like_sf"/>
</dbReference>
<dbReference type="SUPFAM" id="SSF47413">
    <property type="entry name" value="lambda repressor-like DNA-binding domains"/>
    <property type="match status" value="1"/>
</dbReference>
<dbReference type="WBParaSite" id="GPLIN_000538100">
    <property type="protein sequence ID" value="GPLIN_000538100"/>
    <property type="gene ID" value="GPLIN_000538100"/>
</dbReference>
<evidence type="ECO:0000313" key="12">
    <source>
        <dbReference type="WBParaSite" id="GPLIN_000538100"/>
    </source>
</evidence>
<protein>
    <recommendedName>
        <fullName evidence="7">POU domain protein</fullName>
    </recommendedName>
</protein>
<feature type="region of interest" description="Disordered" evidence="8">
    <location>
        <begin position="1"/>
        <end position="22"/>
    </location>
</feature>
<comment type="similarity">
    <text evidence="7">Belongs to the POU transcription factor family.</text>
</comment>
<dbReference type="InterPro" id="IPR017970">
    <property type="entry name" value="Homeobox_CS"/>
</dbReference>
<feature type="region of interest" description="Disordered" evidence="8">
    <location>
        <begin position="43"/>
        <end position="82"/>
    </location>
</feature>
<dbReference type="PROSITE" id="PS00465">
    <property type="entry name" value="POU_2"/>
    <property type="match status" value="1"/>
</dbReference>
<feature type="compositionally biased region" description="Low complexity" evidence="8">
    <location>
        <begin position="417"/>
        <end position="428"/>
    </location>
</feature>
<feature type="region of interest" description="Disordered" evidence="8">
    <location>
        <begin position="369"/>
        <end position="457"/>
    </location>
</feature>
<feature type="compositionally biased region" description="Low complexity" evidence="8">
    <location>
        <begin position="498"/>
        <end position="511"/>
    </location>
</feature>
<dbReference type="GO" id="GO:0005634">
    <property type="term" value="C:nucleus"/>
    <property type="evidence" value="ECO:0007669"/>
    <property type="project" value="UniProtKB-SubCell"/>
</dbReference>
<dbReference type="SMART" id="SM00389">
    <property type="entry name" value="HOX"/>
    <property type="match status" value="1"/>
</dbReference>
<organism evidence="11 12">
    <name type="scientific">Globodera pallida</name>
    <name type="common">Potato cyst nematode worm</name>
    <name type="synonym">Heterodera pallida</name>
    <dbReference type="NCBI Taxonomy" id="36090"/>
    <lineage>
        <taxon>Eukaryota</taxon>
        <taxon>Metazoa</taxon>
        <taxon>Ecdysozoa</taxon>
        <taxon>Nematoda</taxon>
        <taxon>Chromadorea</taxon>
        <taxon>Rhabditida</taxon>
        <taxon>Tylenchina</taxon>
        <taxon>Tylenchomorpha</taxon>
        <taxon>Tylenchoidea</taxon>
        <taxon>Heteroderidae</taxon>
        <taxon>Heteroderinae</taxon>
        <taxon>Globodera</taxon>
    </lineage>
</organism>
<feature type="region of interest" description="Disordered" evidence="8">
    <location>
        <begin position="483"/>
        <end position="556"/>
    </location>
</feature>